<feature type="domain" description="TRSP" evidence="1">
    <location>
        <begin position="273"/>
        <end position="362"/>
    </location>
</feature>
<accession>A0ABX9XFF1</accession>
<protein>
    <submittedName>
        <fullName evidence="3">Phosphoribosyltransferase</fullName>
    </submittedName>
</protein>
<name>A0ABX9XFF1_9PSED</name>
<keyword evidence="4" id="KW-1185">Reference proteome</keyword>
<reference evidence="3 4" key="1">
    <citation type="submission" date="2018-11" db="EMBL/GenBank/DDBJ databases">
        <authorList>
            <person name="Jang G.I."/>
            <person name="Hwang C.Y."/>
        </authorList>
    </citation>
    <scope>NUCLEOTIDE SEQUENCE [LARGE SCALE GENOMIC DNA]</scope>
    <source>
        <strain evidence="3 4">SSM26</strain>
    </source>
</reference>
<dbReference type="InterPro" id="IPR022537">
    <property type="entry name" value="TRSP_dom"/>
</dbReference>
<dbReference type="Gene3D" id="3.40.50.2020">
    <property type="match status" value="1"/>
</dbReference>
<keyword evidence="3" id="KW-0328">Glycosyltransferase</keyword>
<dbReference type="GO" id="GO:0016757">
    <property type="term" value="F:glycosyltransferase activity"/>
    <property type="evidence" value="ECO:0007669"/>
    <property type="project" value="UniProtKB-KW"/>
</dbReference>
<dbReference type="CDD" id="cd06223">
    <property type="entry name" value="PRTases_typeI"/>
    <property type="match status" value="1"/>
</dbReference>
<dbReference type="Pfam" id="PF12500">
    <property type="entry name" value="TRSP"/>
    <property type="match status" value="1"/>
</dbReference>
<comment type="caution">
    <text evidence="3">The sequence shown here is derived from an EMBL/GenBank/DDBJ whole genome shotgun (WGS) entry which is preliminary data.</text>
</comment>
<dbReference type="PIRSF" id="PIRSF020967">
    <property type="entry name" value="UCP020967"/>
    <property type="match status" value="1"/>
</dbReference>
<dbReference type="InterPro" id="IPR041688">
    <property type="entry name" value="PRTase_2"/>
</dbReference>
<sequence>MEPSLSMQSQHLTANLERGVLNVEVQQSVFEPESLFGFAERHNPKRAFLFVSKVLGKHVPVKPSVMQVTYSALAAQVPTDIPGPVIVMGMAETAVGLGAGVHRALQETRDDTFYIVSTRHDLGTPIFARFEEEHSHASAHLIHMPTDEPILEMMEAARSVVLVDDEASTGKTFINLLASLKGAGLNNIDQIVTVTLTDWSDNAVNKALGPQASSVSLLSGRYSFVENPNAPLPSMPDVATTEAGDWPIDPGNDWGRLGVIQHDDTLQLESMPLPGEKVLVIGTNEFVWRPFLLAERLEKIGVDVYFSSTTRSPIAIGHQVEHALAFGDNYGLGIPNFIYNVGPGQYDRVIVCVETDPSSVDRKLLSALQAVVVSDA</sequence>
<dbReference type="InterPro" id="IPR000836">
    <property type="entry name" value="PRTase_dom"/>
</dbReference>
<dbReference type="SUPFAM" id="SSF53271">
    <property type="entry name" value="PRTase-like"/>
    <property type="match status" value="1"/>
</dbReference>
<dbReference type="EMBL" id="RKKU01000038">
    <property type="protein sequence ID" value="ROZ80740.1"/>
    <property type="molecule type" value="Genomic_DNA"/>
</dbReference>
<evidence type="ECO:0000259" key="1">
    <source>
        <dbReference type="Pfam" id="PF12500"/>
    </source>
</evidence>
<evidence type="ECO:0000313" key="4">
    <source>
        <dbReference type="Proteomes" id="UP000275199"/>
    </source>
</evidence>
<evidence type="ECO:0000313" key="3">
    <source>
        <dbReference type="EMBL" id="ROZ80740.1"/>
    </source>
</evidence>
<dbReference type="InterPro" id="IPR029057">
    <property type="entry name" value="PRTase-like"/>
</dbReference>
<dbReference type="Proteomes" id="UP000275199">
    <property type="component" value="Unassembled WGS sequence"/>
</dbReference>
<feature type="domain" description="Orotate phosphoribosyltransferase-like" evidence="2">
    <location>
        <begin position="35"/>
        <end position="220"/>
    </location>
</feature>
<organism evidence="3 4">
    <name type="scientific">Pseudomonas neustonica</name>
    <dbReference type="NCBI Taxonomy" id="2487346"/>
    <lineage>
        <taxon>Bacteria</taxon>
        <taxon>Pseudomonadati</taxon>
        <taxon>Pseudomonadota</taxon>
        <taxon>Gammaproteobacteria</taxon>
        <taxon>Pseudomonadales</taxon>
        <taxon>Pseudomonadaceae</taxon>
        <taxon>Pseudomonas</taxon>
    </lineage>
</organism>
<keyword evidence="3" id="KW-0808">Transferase</keyword>
<evidence type="ECO:0000259" key="2">
    <source>
        <dbReference type="Pfam" id="PF15609"/>
    </source>
</evidence>
<dbReference type="RefSeq" id="WP_123891298.1">
    <property type="nucleotide sequence ID" value="NZ_RKKU01000038.1"/>
</dbReference>
<dbReference type="Pfam" id="PF15609">
    <property type="entry name" value="PRTase_2"/>
    <property type="match status" value="1"/>
</dbReference>
<dbReference type="InterPro" id="IPR011214">
    <property type="entry name" value="UCP020967"/>
</dbReference>
<proteinExistence type="predicted"/>
<gene>
    <name evidence="3" type="ORF">EF096_18915</name>
</gene>